<dbReference type="InterPro" id="IPR018194">
    <property type="entry name" value="Ni-dep_hyd_lsu_Ni_BS"/>
</dbReference>
<organism evidence="3 4">
    <name type="scientific">Candidatus Falkowbacteria bacterium RIFOXYC2_FULL_48_21</name>
    <dbReference type="NCBI Taxonomy" id="1798005"/>
    <lineage>
        <taxon>Bacteria</taxon>
        <taxon>Candidatus Falkowiibacteriota</taxon>
    </lineage>
</organism>
<dbReference type="SUPFAM" id="SSF56762">
    <property type="entry name" value="HydB/Nqo4-like"/>
    <property type="match status" value="1"/>
</dbReference>
<feature type="binding site" evidence="2">
    <location>
        <position position="64"/>
    </location>
    <ligand>
        <name>Ni(2+)</name>
        <dbReference type="ChEBI" id="CHEBI:49786"/>
    </ligand>
</feature>
<comment type="caution">
    <text evidence="3">The sequence shown here is derived from an EMBL/GenBank/DDBJ whole genome shotgun (WGS) entry which is preliminary data.</text>
</comment>
<feature type="binding site" evidence="2">
    <location>
        <position position="422"/>
    </location>
    <ligand>
        <name>Fe cation</name>
        <dbReference type="ChEBI" id="CHEBI:24875"/>
    </ligand>
</feature>
<feature type="binding site" evidence="2">
    <location>
        <position position="42"/>
    </location>
    <ligand>
        <name>Mg(2+)</name>
        <dbReference type="ChEBI" id="CHEBI:18420"/>
    </ligand>
</feature>
<keyword evidence="2" id="KW-0408">Iron</keyword>
<comment type="cofactor">
    <cofactor evidence="2">
        <name>Fe cation</name>
        <dbReference type="ChEBI" id="CHEBI:24875"/>
    </cofactor>
</comment>
<evidence type="ECO:0008006" key="5">
    <source>
        <dbReference type="Google" id="ProtNLM"/>
    </source>
</evidence>
<dbReference type="AlphaFoldDB" id="A0A1F5TH18"/>
<feature type="binding site" evidence="2">
    <location>
        <position position="61"/>
    </location>
    <ligand>
        <name>Ni(2+)</name>
        <dbReference type="ChEBI" id="CHEBI:49786"/>
    </ligand>
</feature>
<accession>A0A1F5TH18</accession>
<keyword evidence="2" id="KW-0479">Metal-binding</keyword>
<feature type="binding site" evidence="2">
    <location>
        <position position="419"/>
    </location>
    <ligand>
        <name>Ni(2+)</name>
        <dbReference type="ChEBI" id="CHEBI:49786"/>
    </ligand>
</feature>
<reference evidence="3 4" key="1">
    <citation type="journal article" date="2016" name="Nat. Commun.">
        <title>Thousands of microbial genomes shed light on interconnected biogeochemical processes in an aquifer system.</title>
        <authorList>
            <person name="Anantharaman K."/>
            <person name="Brown C.T."/>
            <person name="Hug L.A."/>
            <person name="Sharon I."/>
            <person name="Castelle C.J."/>
            <person name="Probst A.J."/>
            <person name="Thomas B.C."/>
            <person name="Singh A."/>
            <person name="Wilkins M.J."/>
            <person name="Karaoz U."/>
            <person name="Brodie E.L."/>
            <person name="Williams K.H."/>
            <person name="Hubbard S.S."/>
            <person name="Banfield J.F."/>
        </authorList>
    </citation>
    <scope>NUCLEOTIDE SEQUENCE [LARGE SCALE GENOMIC DNA]</scope>
</reference>
<gene>
    <name evidence="3" type="ORF">A2482_05270</name>
</gene>
<keyword evidence="2" id="KW-0533">Nickel</keyword>
<dbReference type="InterPro" id="IPR029014">
    <property type="entry name" value="NiFe-Hase_large"/>
</dbReference>
<feature type="binding site" evidence="2">
    <location>
        <position position="64"/>
    </location>
    <ligand>
        <name>Fe cation</name>
        <dbReference type="ChEBI" id="CHEBI:24875"/>
    </ligand>
</feature>
<dbReference type="GO" id="GO:0008901">
    <property type="term" value="F:ferredoxin hydrogenase activity"/>
    <property type="evidence" value="ECO:0007669"/>
    <property type="project" value="InterPro"/>
</dbReference>
<dbReference type="PANTHER" id="PTHR43600">
    <property type="entry name" value="COENZYME F420 HYDROGENASE, SUBUNIT ALPHA"/>
    <property type="match status" value="1"/>
</dbReference>
<proteinExistence type="predicted"/>
<dbReference type="GO" id="GO:0016151">
    <property type="term" value="F:nickel cation binding"/>
    <property type="evidence" value="ECO:0007669"/>
    <property type="project" value="InterPro"/>
</dbReference>
<dbReference type="Proteomes" id="UP000178656">
    <property type="component" value="Unassembled WGS sequence"/>
</dbReference>
<keyword evidence="2" id="KW-0460">Magnesium</keyword>
<dbReference type="EMBL" id="MFGM01000004">
    <property type="protein sequence ID" value="OGF38232.1"/>
    <property type="molecule type" value="Genomic_DNA"/>
</dbReference>
<dbReference type="PANTHER" id="PTHR43600:SF4">
    <property type="entry name" value="CYTOSOLIC NIFE-HYDROGENASE, ALPHA SUBUNIT"/>
    <property type="match status" value="1"/>
</dbReference>
<evidence type="ECO:0000256" key="2">
    <source>
        <dbReference type="PIRSR" id="PIRSR601501-1"/>
    </source>
</evidence>
<evidence type="ECO:0000313" key="4">
    <source>
        <dbReference type="Proteomes" id="UP000178656"/>
    </source>
</evidence>
<feature type="binding site" evidence="2">
    <location>
        <position position="425"/>
    </location>
    <ligand>
        <name>Mg(2+)</name>
        <dbReference type="ChEBI" id="CHEBI:18420"/>
    </ligand>
</feature>
<dbReference type="Gene3D" id="1.10.645.10">
    <property type="entry name" value="Cytochrome-c3 Hydrogenase, chain B"/>
    <property type="match status" value="1"/>
</dbReference>
<evidence type="ECO:0000313" key="3">
    <source>
        <dbReference type="EMBL" id="OGF38232.1"/>
    </source>
</evidence>
<name>A0A1F5TH18_9BACT</name>
<evidence type="ECO:0000256" key="1">
    <source>
        <dbReference type="ARBA" id="ARBA00023002"/>
    </source>
</evidence>
<dbReference type="InterPro" id="IPR001501">
    <property type="entry name" value="Ni-dep_hyd_lsu"/>
</dbReference>
<dbReference type="Pfam" id="PF00374">
    <property type="entry name" value="NiFeSe_Hases"/>
    <property type="match status" value="2"/>
</dbReference>
<feature type="binding site" evidence="2">
    <location>
        <position position="375"/>
    </location>
    <ligand>
        <name>Mg(2+)</name>
        <dbReference type="ChEBI" id="CHEBI:18420"/>
    </ligand>
</feature>
<dbReference type="PROSITE" id="PS00508">
    <property type="entry name" value="NI_HGENASE_L_2"/>
    <property type="match status" value="1"/>
</dbReference>
<keyword evidence="1" id="KW-0560">Oxidoreductase</keyword>
<comment type="cofactor">
    <cofactor evidence="2">
        <name>Ni(2+)</name>
        <dbReference type="ChEBI" id="CHEBI:49786"/>
    </cofactor>
</comment>
<protein>
    <recommendedName>
        <fullName evidence="5">Hydrogenase/sulfur reductase subunit alpha</fullName>
    </recommendedName>
</protein>
<sequence>MKTIQINHIAKTEGHSDFFGALLGGDFAEARMQTKEGARLIEGILLGRKYFEAPIVTARVCGVCPVVHNLTSIKALEQALNVRATPEIVLLRKIMECGQIIHSHMAHVFFFSLPDLSGDDNNFDLVKKYPRQAEYALAVRHFGVEVCRVIGGRSVHPINSVVGGFNVEPDFGELKYTIEHADEMMKRISGLLGFLWKFSIPKFERPTNYISLKRKGDYAIYDGKIYFSDSRVYDTAEGFLRDVRELTQPHERVKRVEHLGQPFMVGALARLNNNFDELQPAARAAWRKLKLKLPCYNSFVNIFAQIIEIIHCLEEIKSLFERYARQRARRGFESRLKVPFKPNPGKGIGIMEAPRGLLYHEYELDKEGNILHCNIITPTAMFLANLEADLAALLPQLKNASETKQKALIKMLIRAYDPCISCATH</sequence>